<feature type="region of interest" description="Disordered" evidence="1">
    <location>
        <begin position="1"/>
        <end position="20"/>
    </location>
</feature>
<evidence type="ECO:0000259" key="3">
    <source>
        <dbReference type="Pfam" id="PF10708"/>
    </source>
</evidence>
<accession>A0AAU7JYR0</accession>
<keyword evidence="2" id="KW-1133">Transmembrane helix</keyword>
<keyword evidence="2" id="KW-0812">Transmembrane</keyword>
<dbReference type="AlphaFoldDB" id="A0AAU7JYR0"/>
<dbReference type="RefSeq" id="WP_406832840.1">
    <property type="nucleotide sequence ID" value="NZ_CP157483.1"/>
</dbReference>
<keyword evidence="2" id="KW-0472">Membrane</keyword>
<dbReference type="InterPro" id="IPR018929">
    <property type="entry name" value="DUF2510"/>
</dbReference>
<gene>
    <name evidence="4" type="ORF">ABEG17_08460</name>
</gene>
<feature type="transmembrane region" description="Helical" evidence="2">
    <location>
        <begin position="82"/>
        <end position="107"/>
    </location>
</feature>
<evidence type="ECO:0000313" key="4">
    <source>
        <dbReference type="EMBL" id="XBO45348.1"/>
    </source>
</evidence>
<proteinExistence type="predicted"/>
<sequence length="188" mass="20272">MSIDSTPAPQSTAGATPAPGAGWYADPYGTPTLRYWDGRAWTGHTNPYPTTPAQPVASTSWQQANPDELFIRRVSEYSRWSGVGWMILGALQVLSIFGIIAGVWNLIAGWSRISTAKDIAMRNPSIPARFRPVGGYVVIAVVNLFLGGFIGLALVGFDLFVRDQILKNEGAFTSPTRQLDAAGYGQPV</sequence>
<feature type="transmembrane region" description="Helical" evidence="2">
    <location>
        <begin position="133"/>
        <end position="157"/>
    </location>
</feature>
<reference evidence="4" key="1">
    <citation type="submission" date="2024-05" db="EMBL/GenBank/DDBJ databases">
        <authorList>
            <person name="Kim S."/>
            <person name="Heo J."/>
            <person name="Choi H."/>
            <person name="Choi Y."/>
            <person name="Kwon S.-W."/>
            <person name="Kim Y."/>
        </authorList>
    </citation>
    <scope>NUCLEOTIDE SEQUENCE</scope>
    <source>
        <strain evidence="4">KACC 23699</strain>
    </source>
</reference>
<evidence type="ECO:0000256" key="2">
    <source>
        <dbReference type="SAM" id="Phobius"/>
    </source>
</evidence>
<name>A0AAU7JYR0_9MICO</name>
<evidence type="ECO:0000256" key="1">
    <source>
        <dbReference type="SAM" id="MobiDB-lite"/>
    </source>
</evidence>
<dbReference type="Pfam" id="PF10708">
    <property type="entry name" value="DUF2510"/>
    <property type="match status" value="1"/>
</dbReference>
<protein>
    <submittedName>
        <fullName evidence="4">DUF5362 family protein</fullName>
    </submittedName>
</protein>
<feature type="domain" description="DUF2510" evidence="3">
    <location>
        <begin position="21"/>
        <end position="53"/>
    </location>
</feature>
<dbReference type="EMBL" id="CP157483">
    <property type="protein sequence ID" value="XBO45348.1"/>
    <property type="molecule type" value="Genomic_DNA"/>
</dbReference>
<organism evidence="4">
    <name type="scientific">Pedococcus sp. KACC 23699</name>
    <dbReference type="NCBI Taxonomy" id="3149228"/>
    <lineage>
        <taxon>Bacteria</taxon>
        <taxon>Bacillati</taxon>
        <taxon>Actinomycetota</taxon>
        <taxon>Actinomycetes</taxon>
        <taxon>Micrococcales</taxon>
        <taxon>Intrasporangiaceae</taxon>
        <taxon>Pedococcus</taxon>
    </lineage>
</organism>